<evidence type="ECO:0000256" key="7">
    <source>
        <dbReference type="SAM" id="Phobius"/>
    </source>
</evidence>
<dbReference type="InterPro" id="IPR013783">
    <property type="entry name" value="Ig-like_fold"/>
</dbReference>
<evidence type="ECO:0000256" key="4">
    <source>
        <dbReference type="ARBA" id="ARBA00023136"/>
    </source>
</evidence>
<name>A0A7F5RGT7_AGRPL</name>
<dbReference type="PANTHER" id="PTHR23278:SF19">
    <property type="entry name" value="OBSCURIN"/>
    <property type="match status" value="1"/>
</dbReference>
<dbReference type="InterPro" id="IPR003599">
    <property type="entry name" value="Ig_sub"/>
</dbReference>
<gene>
    <name evidence="11" type="primary">LOC108732402</name>
</gene>
<comment type="subcellular location">
    <subcellularLocation>
        <location evidence="1">Membrane</location>
        <topology evidence="1">Single-pass membrane protein</topology>
    </subcellularLocation>
</comment>
<dbReference type="GO" id="GO:0016020">
    <property type="term" value="C:membrane"/>
    <property type="evidence" value="ECO:0007669"/>
    <property type="project" value="UniProtKB-SubCell"/>
</dbReference>
<evidence type="ECO:0000256" key="5">
    <source>
        <dbReference type="ARBA" id="ARBA00023157"/>
    </source>
</evidence>
<organism evidence="10 11">
    <name type="scientific">Agrilus planipennis</name>
    <name type="common">Emerald ash borer</name>
    <name type="synonym">Agrilus marcopoli</name>
    <dbReference type="NCBI Taxonomy" id="224129"/>
    <lineage>
        <taxon>Eukaryota</taxon>
        <taxon>Metazoa</taxon>
        <taxon>Ecdysozoa</taxon>
        <taxon>Arthropoda</taxon>
        <taxon>Hexapoda</taxon>
        <taxon>Insecta</taxon>
        <taxon>Pterygota</taxon>
        <taxon>Neoptera</taxon>
        <taxon>Endopterygota</taxon>
        <taxon>Coleoptera</taxon>
        <taxon>Polyphaga</taxon>
        <taxon>Elateriformia</taxon>
        <taxon>Buprestoidea</taxon>
        <taxon>Buprestidae</taxon>
        <taxon>Agrilinae</taxon>
        <taxon>Agrilus</taxon>
    </lineage>
</organism>
<dbReference type="SMART" id="SM00408">
    <property type="entry name" value="IGc2"/>
    <property type="match status" value="4"/>
</dbReference>
<dbReference type="CDD" id="cd00063">
    <property type="entry name" value="FN3"/>
    <property type="match status" value="1"/>
</dbReference>
<dbReference type="KEGG" id="apln:108732402"/>
<evidence type="ECO:0000313" key="11">
    <source>
        <dbReference type="RefSeq" id="XP_025835204.1"/>
    </source>
</evidence>
<proteinExistence type="predicted"/>
<evidence type="ECO:0000256" key="3">
    <source>
        <dbReference type="ARBA" id="ARBA00022989"/>
    </source>
</evidence>
<dbReference type="SUPFAM" id="SSF49265">
    <property type="entry name" value="Fibronectin type III"/>
    <property type="match status" value="1"/>
</dbReference>
<dbReference type="InterPro" id="IPR036179">
    <property type="entry name" value="Ig-like_dom_sf"/>
</dbReference>
<dbReference type="InterPro" id="IPR013162">
    <property type="entry name" value="CD80_C2-set"/>
</dbReference>
<feature type="domain" description="Ig-like" evidence="9">
    <location>
        <begin position="264"/>
        <end position="360"/>
    </location>
</feature>
<feature type="compositionally biased region" description="Polar residues" evidence="6">
    <location>
        <begin position="754"/>
        <end position="773"/>
    </location>
</feature>
<feature type="transmembrane region" description="Helical" evidence="7">
    <location>
        <begin position="671"/>
        <end position="696"/>
    </location>
</feature>
<feature type="domain" description="Ig-like" evidence="9">
    <location>
        <begin position="54"/>
        <end position="151"/>
    </location>
</feature>
<feature type="region of interest" description="Disordered" evidence="6">
    <location>
        <begin position="727"/>
        <end position="773"/>
    </location>
</feature>
<dbReference type="InterPro" id="IPR013106">
    <property type="entry name" value="Ig_V-set"/>
</dbReference>
<evidence type="ECO:0000259" key="9">
    <source>
        <dbReference type="PROSITE" id="PS50835"/>
    </source>
</evidence>
<dbReference type="SUPFAM" id="SSF48726">
    <property type="entry name" value="Immunoglobulin"/>
    <property type="match status" value="5"/>
</dbReference>
<accession>A0A7F5RGT7</accession>
<dbReference type="InterPro" id="IPR036116">
    <property type="entry name" value="FN3_sf"/>
</dbReference>
<dbReference type="Gene3D" id="2.60.40.10">
    <property type="entry name" value="Immunoglobulins"/>
    <property type="match status" value="6"/>
</dbReference>
<sequence>MLKTMSTFAIITLLGVGFHSSILVDAQVTLLSYGGSHKFKHNGLATVEIQAVVGGAAEIPCDLTPSTTNGSVLLVVWYKDEHTPIYSYDTRGSLTSLPQHWQSSNLSGRAFFRADTDPATLRIENVGEKDEGEYRCRTDYRISPTKNQRVKLLVVVPPQQPKIIDEKGNTVRGMAGPYEEGGDVKLTCIVTGGKPEPVLKWWRSETLLESTEMHTGFDHVRSNQLVVRGLQRSDQHARFTCQASNNNISQPMSQTVAIEIYFRPLKVEILSSNQPYSADRKYDIQCQTFGSRPPAKISWWLERQQLLDTLHNITETISADGNVSMSTLIFTPTRLDNGKSLTCRARNHLVQGGVEEATIKLNVFYIAITHLSLGPKLNPDDIEEGDDVYFECKINANPWAYKVVWKHNGVVMQHNQKGVIMSDTNLALQAITRHQAGNYSCTASNVEGDGESNVVDLKVMYKPICRAGLKRVYGVARHENAEIFCEVESYPPPEKFRWSFNNTSEAIDVPRTRYRSNEQQGSSTLTYTPVSEMDYGTVMCWASNLAGKQEDPCVFHVIAAGKPDPPINCTIFNQTSESLQVDCIDGFDGGQPQFFLLEVYESSFNSLLKNISEKFPAFNVDGLEPGKILKLRVYAANSKGSSEKIELEGFTLKIAEKQTVLSLGARDQFEIAPILGVLVGVVTALLLVSVLIVAALKIRSTRNSGSHALRPGFLAVKEKATLPLRSESEDLFEKDDKNPDIIPANKDSDYQLGSAAQTPGLNNSTASANYQMPQSQHITPISEAYLARDQTYSPQAGRYTPFRDVF</sequence>
<feature type="domain" description="Ig-like" evidence="9">
    <location>
        <begin position="375"/>
        <end position="458"/>
    </location>
</feature>
<dbReference type="Proteomes" id="UP000192223">
    <property type="component" value="Unplaced"/>
</dbReference>
<feature type="domain" description="Ig-like" evidence="9">
    <location>
        <begin position="161"/>
        <end position="257"/>
    </location>
</feature>
<evidence type="ECO:0000256" key="6">
    <source>
        <dbReference type="SAM" id="MobiDB-lite"/>
    </source>
</evidence>
<dbReference type="InterPro" id="IPR003961">
    <property type="entry name" value="FN3_dom"/>
</dbReference>
<dbReference type="Pfam" id="PF08205">
    <property type="entry name" value="C2-set_2"/>
    <property type="match status" value="1"/>
</dbReference>
<dbReference type="PANTHER" id="PTHR23278">
    <property type="entry name" value="SIDESTEP PROTEIN"/>
    <property type="match status" value="1"/>
</dbReference>
<keyword evidence="3 7" id="KW-1133">Transmembrane helix</keyword>
<keyword evidence="8" id="KW-0732">Signal</keyword>
<protein>
    <submittedName>
        <fullName evidence="11">Synaptogenesis protein syg-2</fullName>
    </submittedName>
</protein>
<dbReference type="Pfam" id="PF07686">
    <property type="entry name" value="V-set"/>
    <property type="match status" value="1"/>
</dbReference>
<keyword evidence="2 7" id="KW-0812">Transmembrane</keyword>
<dbReference type="InterPro" id="IPR007110">
    <property type="entry name" value="Ig-like_dom"/>
</dbReference>
<keyword evidence="5" id="KW-1015">Disulfide bond</keyword>
<dbReference type="InterPro" id="IPR003598">
    <property type="entry name" value="Ig_sub2"/>
</dbReference>
<dbReference type="RefSeq" id="XP_025835204.1">
    <property type="nucleotide sequence ID" value="XM_025979419.1"/>
</dbReference>
<dbReference type="InParanoid" id="A0A7F5RGT7"/>
<feature type="chain" id="PRO_5028823196" evidence="8">
    <location>
        <begin position="27"/>
        <end position="806"/>
    </location>
</feature>
<keyword evidence="10" id="KW-1185">Reference proteome</keyword>
<reference evidence="11" key="1">
    <citation type="submission" date="2025-08" db="UniProtKB">
        <authorList>
            <consortium name="RefSeq"/>
        </authorList>
    </citation>
    <scope>IDENTIFICATION</scope>
    <source>
        <tissue evidence="11">Entire body</tissue>
    </source>
</reference>
<dbReference type="AlphaFoldDB" id="A0A7F5RGT7"/>
<evidence type="ECO:0000313" key="10">
    <source>
        <dbReference type="Proteomes" id="UP000192223"/>
    </source>
</evidence>
<keyword evidence="4 7" id="KW-0472">Membrane</keyword>
<feature type="domain" description="Ig-like" evidence="9">
    <location>
        <begin position="463"/>
        <end position="544"/>
    </location>
</feature>
<evidence type="ECO:0000256" key="8">
    <source>
        <dbReference type="SAM" id="SignalP"/>
    </source>
</evidence>
<dbReference type="CDD" id="cd00096">
    <property type="entry name" value="Ig"/>
    <property type="match status" value="2"/>
</dbReference>
<dbReference type="PROSITE" id="PS50835">
    <property type="entry name" value="IG_LIKE"/>
    <property type="match status" value="5"/>
</dbReference>
<dbReference type="OrthoDB" id="5843397at2759"/>
<evidence type="ECO:0000256" key="2">
    <source>
        <dbReference type="ARBA" id="ARBA00022692"/>
    </source>
</evidence>
<dbReference type="GeneID" id="108732402"/>
<dbReference type="FunCoup" id="A0A7F5RGT7">
    <property type="interactions" value="37"/>
</dbReference>
<dbReference type="Pfam" id="PF13927">
    <property type="entry name" value="Ig_3"/>
    <property type="match status" value="3"/>
</dbReference>
<evidence type="ECO:0000256" key="1">
    <source>
        <dbReference type="ARBA" id="ARBA00004167"/>
    </source>
</evidence>
<feature type="signal peptide" evidence="8">
    <location>
        <begin position="1"/>
        <end position="26"/>
    </location>
</feature>
<dbReference type="SMART" id="SM00409">
    <property type="entry name" value="IG"/>
    <property type="match status" value="5"/>
</dbReference>